<dbReference type="Gene3D" id="2.10.109.10">
    <property type="entry name" value="Umud Fragment, subunit A"/>
    <property type="match status" value="1"/>
</dbReference>
<reference evidence="10" key="1">
    <citation type="submission" date="2007-10" db="EMBL/GenBank/DDBJ databases">
        <title>Complete genome of Alkaliphilus oremlandii OhILAs.</title>
        <authorList>
            <person name="Copeland A."/>
            <person name="Lucas S."/>
            <person name="Lapidus A."/>
            <person name="Barry K."/>
            <person name="Detter J.C."/>
            <person name="Glavina del Rio T."/>
            <person name="Hammon N."/>
            <person name="Israni S."/>
            <person name="Dalin E."/>
            <person name="Tice H."/>
            <person name="Pitluck S."/>
            <person name="Chain P."/>
            <person name="Malfatti S."/>
            <person name="Shin M."/>
            <person name="Vergez L."/>
            <person name="Schmutz J."/>
            <person name="Larimer F."/>
            <person name="Land M."/>
            <person name="Hauser L."/>
            <person name="Kyrpides N."/>
            <person name="Mikhailova N."/>
            <person name="Stolz J.F."/>
            <person name="Dawson A."/>
            <person name="Fisher E."/>
            <person name="Crable B."/>
            <person name="Perera E."/>
            <person name="Lisak J."/>
            <person name="Ranganathan M."/>
            <person name="Basu P."/>
            <person name="Richardson P."/>
        </authorList>
    </citation>
    <scope>NUCLEOTIDE SEQUENCE [LARGE SCALE GENOMIC DNA]</scope>
    <source>
        <strain evidence="10">OhILAs</strain>
    </source>
</reference>
<comment type="similarity">
    <text evidence="3 7">Belongs to the peptidase S26 family.</text>
</comment>
<evidence type="ECO:0000256" key="3">
    <source>
        <dbReference type="ARBA" id="ARBA00009370"/>
    </source>
</evidence>
<keyword evidence="10" id="KW-1185">Reference proteome</keyword>
<accession>A8MIB6</accession>
<dbReference type="GO" id="GO:0005886">
    <property type="term" value="C:plasma membrane"/>
    <property type="evidence" value="ECO:0007669"/>
    <property type="project" value="UniProtKB-SubCell"/>
</dbReference>
<keyword evidence="7" id="KW-0472">Membrane</keyword>
<dbReference type="InterPro" id="IPR000223">
    <property type="entry name" value="Pept_S26A_signal_pept_1"/>
</dbReference>
<dbReference type="InterPro" id="IPR036286">
    <property type="entry name" value="LexA/Signal_pep-like_sf"/>
</dbReference>
<evidence type="ECO:0000256" key="5">
    <source>
        <dbReference type="ARBA" id="ARBA00022801"/>
    </source>
</evidence>
<dbReference type="Proteomes" id="UP000000269">
    <property type="component" value="Chromosome"/>
</dbReference>
<evidence type="ECO:0000313" key="9">
    <source>
        <dbReference type="EMBL" id="ABW19548.1"/>
    </source>
</evidence>
<dbReference type="EC" id="3.4.21.89" evidence="4 7"/>
<dbReference type="PROSITE" id="PS00760">
    <property type="entry name" value="SPASE_I_2"/>
    <property type="match status" value="1"/>
</dbReference>
<protein>
    <recommendedName>
        <fullName evidence="4 7">Signal peptidase I</fullName>
        <ecNumber evidence="4 7">3.4.21.89</ecNumber>
    </recommendedName>
</protein>
<keyword evidence="5 7" id="KW-0378">Hydrolase</keyword>
<feature type="active site" evidence="6">
    <location>
        <position position="97"/>
    </location>
</feature>
<proteinExistence type="inferred from homology"/>
<feature type="active site" evidence="6">
    <location>
        <position position="50"/>
    </location>
</feature>
<dbReference type="PANTHER" id="PTHR43390">
    <property type="entry name" value="SIGNAL PEPTIDASE I"/>
    <property type="match status" value="1"/>
</dbReference>
<evidence type="ECO:0000313" key="10">
    <source>
        <dbReference type="Proteomes" id="UP000000269"/>
    </source>
</evidence>
<dbReference type="CDD" id="cd06530">
    <property type="entry name" value="S26_SPase_I"/>
    <property type="match status" value="1"/>
</dbReference>
<dbReference type="GO" id="GO:0009003">
    <property type="term" value="F:signal peptidase activity"/>
    <property type="evidence" value="ECO:0007669"/>
    <property type="project" value="UniProtKB-EC"/>
</dbReference>
<evidence type="ECO:0000256" key="1">
    <source>
        <dbReference type="ARBA" id="ARBA00000677"/>
    </source>
</evidence>
<dbReference type="InterPro" id="IPR019757">
    <property type="entry name" value="Pept_S26A_signal_pept_1_Lys-AS"/>
</dbReference>
<dbReference type="HOGENOM" id="CLU_028723_5_3_9"/>
<evidence type="ECO:0000256" key="7">
    <source>
        <dbReference type="RuleBase" id="RU362042"/>
    </source>
</evidence>
<keyword evidence="7" id="KW-0645">Protease</keyword>
<keyword evidence="7" id="KW-0812">Transmembrane</keyword>
<comment type="catalytic activity">
    <reaction evidence="1 7">
        <text>Cleavage of hydrophobic, N-terminal signal or leader sequences from secreted and periplasmic proteins.</text>
        <dbReference type="EC" id="3.4.21.89"/>
    </reaction>
</comment>
<dbReference type="AlphaFoldDB" id="A8MIB6"/>
<evidence type="ECO:0000256" key="6">
    <source>
        <dbReference type="PIRSR" id="PIRSR600223-1"/>
    </source>
</evidence>
<sequence length="188" mass="21434">MVRKFIHKVETGGQTMKDEILEWVKTIILSLVIALIITTFIKPTIVKNYSMSPTLEENDFLIINRFLYKRSQPKMGDIVVFQSDLRTENGSNKLLIKRVIGVPGDRVFIKDGDVFVNDVLLKEEYIPENYTIGEVDITVPEGKLFVMGDNRGNSLDSRDPALGLVDFEKVMGKAFIRLFPLNKIQLLK</sequence>
<feature type="domain" description="Peptidase S26" evidence="8">
    <location>
        <begin position="21"/>
        <end position="178"/>
    </location>
</feature>
<dbReference type="STRING" id="350688.Clos_2011"/>
<dbReference type="PROSITE" id="PS00761">
    <property type="entry name" value="SPASE_I_3"/>
    <property type="match status" value="1"/>
</dbReference>
<dbReference type="InterPro" id="IPR019533">
    <property type="entry name" value="Peptidase_S26"/>
</dbReference>
<gene>
    <name evidence="9" type="ordered locus">Clos_2011</name>
</gene>
<name>A8MIB6_ALKOO</name>
<dbReference type="NCBIfam" id="TIGR02227">
    <property type="entry name" value="sigpep_I_bact"/>
    <property type="match status" value="1"/>
</dbReference>
<evidence type="ECO:0000256" key="2">
    <source>
        <dbReference type="ARBA" id="ARBA00004401"/>
    </source>
</evidence>
<dbReference type="InterPro" id="IPR019758">
    <property type="entry name" value="Pept_S26A_signal_pept_1_CS"/>
</dbReference>
<dbReference type="GO" id="GO:0004252">
    <property type="term" value="F:serine-type endopeptidase activity"/>
    <property type="evidence" value="ECO:0007669"/>
    <property type="project" value="InterPro"/>
</dbReference>
<dbReference type="KEGG" id="aoe:Clos_2011"/>
<dbReference type="Pfam" id="PF10502">
    <property type="entry name" value="Peptidase_S26"/>
    <property type="match status" value="1"/>
</dbReference>
<dbReference type="SUPFAM" id="SSF51306">
    <property type="entry name" value="LexA/Signal peptidase"/>
    <property type="match status" value="1"/>
</dbReference>
<dbReference type="PANTHER" id="PTHR43390:SF1">
    <property type="entry name" value="CHLOROPLAST PROCESSING PEPTIDASE"/>
    <property type="match status" value="1"/>
</dbReference>
<dbReference type="GO" id="GO:0006465">
    <property type="term" value="P:signal peptide processing"/>
    <property type="evidence" value="ECO:0007669"/>
    <property type="project" value="InterPro"/>
</dbReference>
<evidence type="ECO:0000259" key="8">
    <source>
        <dbReference type="Pfam" id="PF10502"/>
    </source>
</evidence>
<comment type="subcellular location">
    <subcellularLocation>
        <location evidence="2">Cell membrane</location>
        <topology evidence="2">Single-pass type II membrane protein</topology>
    </subcellularLocation>
    <subcellularLocation>
        <location evidence="7">Membrane</location>
        <topology evidence="7">Single-pass type II membrane protein</topology>
    </subcellularLocation>
</comment>
<dbReference type="EMBL" id="CP000853">
    <property type="protein sequence ID" value="ABW19548.1"/>
    <property type="molecule type" value="Genomic_DNA"/>
</dbReference>
<feature type="transmembrane region" description="Helical" evidence="7">
    <location>
        <begin position="20"/>
        <end position="41"/>
    </location>
</feature>
<dbReference type="PRINTS" id="PR00727">
    <property type="entry name" value="LEADERPTASE"/>
</dbReference>
<dbReference type="eggNOG" id="COG0681">
    <property type="taxonomic scope" value="Bacteria"/>
</dbReference>
<organism evidence="9 10">
    <name type="scientific">Alkaliphilus oremlandii (strain OhILAs)</name>
    <name type="common">Clostridium oremlandii (strain OhILAs)</name>
    <dbReference type="NCBI Taxonomy" id="350688"/>
    <lineage>
        <taxon>Bacteria</taxon>
        <taxon>Bacillati</taxon>
        <taxon>Bacillota</taxon>
        <taxon>Clostridia</taxon>
        <taxon>Peptostreptococcales</taxon>
        <taxon>Natronincolaceae</taxon>
        <taxon>Alkaliphilus</taxon>
    </lineage>
</organism>
<keyword evidence="7" id="KW-1133">Transmembrane helix</keyword>
<evidence type="ECO:0000256" key="4">
    <source>
        <dbReference type="ARBA" id="ARBA00013208"/>
    </source>
</evidence>